<dbReference type="STRING" id="63057.A0A2P5FQC6"/>
<keyword evidence="2" id="KW-1185">Reference proteome</keyword>
<comment type="caution">
    <text evidence="1">The sequence shown here is derived from an EMBL/GenBank/DDBJ whole genome shotgun (WGS) entry which is preliminary data.</text>
</comment>
<organism evidence="1 2">
    <name type="scientific">Trema orientale</name>
    <name type="common">Charcoal tree</name>
    <name type="synonym">Celtis orientalis</name>
    <dbReference type="NCBI Taxonomy" id="63057"/>
    <lineage>
        <taxon>Eukaryota</taxon>
        <taxon>Viridiplantae</taxon>
        <taxon>Streptophyta</taxon>
        <taxon>Embryophyta</taxon>
        <taxon>Tracheophyta</taxon>
        <taxon>Spermatophyta</taxon>
        <taxon>Magnoliopsida</taxon>
        <taxon>eudicotyledons</taxon>
        <taxon>Gunneridae</taxon>
        <taxon>Pentapetalae</taxon>
        <taxon>rosids</taxon>
        <taxon>fabids</taxon>
        <taxon>Rosales</taxon>
        <taxon>Cannabaceae</taxon>
        <taxon>Trema</taxon>
    </lineage>
</organism>
<dbReference type="Gene3D" id="3.80.10.10">
    <property type="entry name" value="Ribonuclease Inhibitor"/>
    <property type="match status" value="1"/>
</dbReference>
<name>A0A2P5FQC6_TREOI</name>
<reference evidence="2" key="1">
    <citation type="submission" date="2016-06" db="EMBL/GenBank/DDBJ databases">
        <title>Parallel loss of symbiosis genes in relatives of nitrogen-fixing non-legume Parasponia.</title>
        <authorList>
            <person name="Van Velzen R."/>
            <person name="Holmer R."/>
            <person name="Bu F."/>
            <person name="Rutten L."/>
            <person name="Van Zeijl A."/>
            <person name="Liu W."/>
            <person name="Santuari L."/>
            <person name="Cao Q."/>
            <person name="Sharma T."/>
            <person name="Shen D."/>
            <person name="Roswanjaya Y."/>
            <person name="Wardhani T."/>
            <person name="Kalhor M.S."/>
            <person name="Jansen J."/>
            <person name="Van den Hoogen J."/>
            <person name="Gungor B."/>
            <person name="Hartog M."/>
            <person name="Hontelez J."/>
            <person name="Verver J."/>
            <person name="Yang W.-C."/>
            <person name="Schijlen E."/>
            <person name="Repin R."/>
            <person name="Schilthuizen M."/>
            <person name="Schranz E."/>
            <person name="Heidstra R."/>
            <person name="Miyata K."/>
            <person name="Fedorova E."/>
            <person name="Kohlen W."/>
            <person name="Bisseling T."/>
            <person name="Smit S."/>
            <person name="Geurts R."/>
        </authorList>
    </citation>
    <scope>NUCLEOTIDE SEQUENCE [LARGE SCALE GENOMIC DNA]</scope>
    <source>
        <strain evidence="2">cv. RG33-2</strain>
    </source>
</reference>
<dbReference type="EMBL" id="JXTC01000016">
    <property type="protein sequence ID" value="PON99933.1"/>
    <property type="molecule type" value="Genomic_DNA"/>
</dbReference>
<dbReference type="InterPro" id="IPR032675">
    <property type="entry name" value="LRR_dom_sf"/>
</dbReference>
<evidence type="ECO:0000313" key="1">
    <source>
        <dbReference type="EMBL" id="PON99933.1"/>
    </source>
</evidence>
<gene>
    <name evidence="1" type="ORF">TorRG33x02_043510</name>
</gene>
<dbReference type="AlphaFoldDB" id="A0A2P5FQC6"/>
<evidence type="ECO:0000313" key="2">
    <source>
        <dbReference type="Proteomes" id="UP000237000"/>
    </source>
</evidence>
<protein>
    <submittedName>
        <fullName evidence="1">NAD(P)-linked oxidoreductase superfamily protein</fullName>
    </submittedName>
</protein>
<dbReference type="OrthoDB" id="1164832at2759"/>
<dbReference type="Proteomes" id="UP000237000">
    <property type="component" value="Unassembled WGS sequence"/>
</dbReference>
<proteinExistence type="predicted"/>
<sequence length="238" mass="26296">MVPGTILFPKLKEIFFERAQSLREWDGVPGWTVNCPLKIMPRLQSLTLRDCSSLESLPDFLESTPLEYLSISGSQAMCESCKKETGRDWPKIRHVPNIYVTMFQAERARFDAVLRKKKAHMGDGHEATIYLNEPEVGEALAEAFRTGLALRERGGFITAKAGVGTIIGVLDEDNLLDIDTIPMEDLVSMGLVRGIGIRNSVKIHGICVTANTPLEGAEANTEMFGSVSCLDDQVLNVR</sequence>
<dbReference type="InParanoid" id="A0A2P5FQC6"/>
<accession>A0A2P5FQC6</accession>